<dbReference type="GO" id="GO:0032259">
    <property type="term" value="P:methylation"/>
    <property type="evidence" value="ECO:0007669"/>
    <property type="project" value="UniProtKB-KW"/>
</dbReference>
<organism evidence="2 3">
    <name type="scientific">Edaphobacter modestus</name>
    <dbReference type="NCBI Taxonomy" id="388466"/>
    <lineage>
        <taxon>Bacteria</taxon>
        <taxon>Pseudomonadati</taxon>
        <taxon>Acidobacteriota</taxon>
        <taxon>Terriglobia</taxon>
        <taxon>Terriglobales</taxon>
        <taxon>Acidobacteriaceae</taxon>
        <taxon>Edaphobacter</taxon>
    </lineage>
</organism>
<dbReference type="Proteomes" id="UP000292958">
    <property type="component" value="Unassembled WGS sequence"/>
</dbReference>
<dbReference type="GO" id="GO:0008757">
    <property type="term" value="F:S-adenosylmethionine-dependent methyltransferase activity"/>
    <property type="evidence" value="ECO:0007669"/>
    <property type="project" value="InterPro"/>
</dbReference>
<keyword evidence="2" id="KW-0489">Methyltransferase</keyword>
<evidence type="ECO:0000313" key="3">
    <source>
        <dbReference type="Proteomes" id="UP000292958"/>
    </source>
</evidence>
<accession>A0A4V2G519</accession>
<dbReference type="AlphaFoldDB" id="A0A4V2G519"/>
<dbReference type="Gene3D" id="3.40.50.150">
    <property type="entry name" value="Vaccinia Virus protein VP39"/>
    <property type="match status" value="1"/>
</dbReference>
<sequence>MIMEQINASDPAEESYAHQTITLLCWQCGGSLAEMTLQTRSGSGTRVCPGCTTATQYRDGIWRTLSPQRADNFRSFIEEYEFIRAAEGRGSTAAEYYLSLPYEDVSGRNADQWMIRAHTFRTIERCILSPLAKLNERPLRILDLGAGNGWMSYRLALQGHLPVAVDLLTNDRDGLGAAIHYSGRIHPLFPRVQAELDRLPFASSTFDLVIFNASFHYSEDYERTFEEASRCTRSGGTIVIADTPWYAEEDSGRRMVEEKHKHFNATYGFSSDSIPSLEYLTPDRLRRLQDRFELEWSIIRPFYGVRWSLRPLRARLAGRRPPSQFRIYAASVSA</sequence>
<reference evidence="2 3" key="1">
    <citation type="submission" date="2019-02" db="EMBL/GenBank/DDBJ databases">
        <title>Genomic Encyclopedia of Archaeal and Bacterial Type Strains, Phase II (KMG-II): from individual species to whole genera.</title>
        <authorList>
            <person name="Goeker M."/>
        </authorList>
    </citation>
    <scope>NUCLEOTIDE SEQUENCE [LARGE SCALE GENOMIC DNA]</scope>
    <source>
        <strain evidence="2 3">DSM 18101</strain>
    </source>
</reference>
<comment type="caution">
    <text evidence="2">The sequence shown here is derived from an EMBL/GenBank/DDBJ whole genome shotgun (WGS) entry which is preliminary data.</text>
</comment>
<name>A0A4V2G519_9BACT</name>
<evidence type="ECO:0000259" key="1">
    <source>
        <dbReference type="Pfam" id="PF08241"/>
    </source>
</evidence>
<proteinExistence type="predicted"/>
<dbReference type="Pfam" id="PF08241">
    <property type="entry name" value="Methyltransf_11"/>
    <property type="match status" value="1"/>
</dbReference>
<protein>
    <submittedName>
        <fullName evidence="2">Methyltransferase family protein</fullName>
    </submittedName>
</protein>
<dbReference type="InterPro" id="IPR029063">
    <property type="entry name" value="SAM-dependent_MTases_sf"/>
</dbReference>
<gene>
    <name evidence="2" type="ORF">BDD14_4744</name>
</gene>
<dbReference type="SUPFAM" id="SSF53335">
    <property type="entry name" value="S-adenosyl-L-methionine-dependent methyltransferases"/>
    <property type="match status" value="1"/>
</dbReference>
<keyword evidence="2" id="KW-0808">Transferase</keyword>
<keyword evidence="3" id="KW-1185">Reference proteome</keyword>
<dbReference type="EMBL" id="SHKW01000001">
    <property type="protein sequence ID" value="RZU43116.1"/>
    <property type="molecule type" value="Genomic_DNA"/>
</dbReference>
<dbReference type="PANTHER" id="PTHR43591">
    <property type="entry name" value="METHYLTRANSFERASE"/>
    <property type="match status" value="1"/>
</dbReference>
<dbReference type="CDD" id="cd02440">
    <property type="entry name" value="AdoMet_MTases"/>
    <property type="match status" value="1"/>
</dbReference>
<feature type="domain" description="Methyltransferase type 11" evidence="1">
    <location>
        <begin position="142"/>
        <end position="240"/>
    </location>
</feature>
<evidence type="ECO:0000313" key="2">
    <source>
        <dbReference type="EMBL" id="RZU43116.1"/>
    </source>
</evidence>
<dbReference type="InterPro" id="IPR013216">
    <property type="entry name" value="Methyltransf_11"/>
</dbReference>